<feature type="non-terminal residue" evidence="1">
    <location>
        <position position="72"/>
    </location>
</feature>
<name>A0ABR4J0C2_9EURO</name>
<comment type="caution">
    <text evidence="1">The sequence shown here is derived from an EMBL/GenBank/DDBJ whole genome shotgun (WGS) entry which is preliminary data.</text>
</comment>
<evidence type="ECO:0000313" key="1">
    <source>
        <dbReference type="EMBL" id="KAL2833497.1"/>
    </source>
</evidence>
<protein>
    <recommendedName>
        <fullName evidence="3">Secreted protein</fullName>
    </recommendedName>
</protein>
<evidence type="ECO:0000313" key="2">
    <source>
        <dbReference type="Proteomes" id="UP001610446"/>
    </source>
</evidence>
<sequence length="72" mass="8436">MLWDLRYFALYLLCLQHSDRSGFDHSTLLAKEYLRQASCVLLNFRTFERSSNVTTDGELCRLEVTHEAFSTD</sequence>
<accession>A0ABR4J0C2</accession>
<organism evidence="1 2">
    <name type="scientific">Aspergillus pseudoustus</name>
    <dbReference type="NCBI Taxonomy" id="1810923"/>
    <lineage>
        <taxon>Eukaryota</taxon>
        <taxon>Fungi</taxon>
        <taxon>Dikarya</taxon>
        <taxon>Ascomycota</taxon>
        <taxon>Pezizomycotina</taxon>
        <taxon>Eurotiomycetes</taxon>
        <taxon>Eurotiomycetidae</taxon>
        <taxon>Eurotiales</taxon>
        <taxon>Aspergillaceae</taxon>
        <taxon>Aspergillus</taxon>
        <taxon>Aspergillus subgen. Nidulantes</taxon>
    </lineage>
</organism>
<keyword evidence="2" id="KW-1185">Reference proteome</keyword>
<dbReference type="EMBL" id="JBFXLU010000243">
    <property type="protein sequence ID" value="KAL2833497.1"/>
    <property type="molecule type" value="Genomic_DNA"/>
</dbReference>
<reference evidence="1 2" key="1">
    <citation type="submission" date="2024-07" db="EMBL/GenBank/DDBJ databases">
        <title>Section-level genome sequencing and comparative genomics of Aspergillus sections Usti and Cavernicolus.</title>
        <authorList>
            <consortium name="Lawrence Berkeley National Laboratory"/>
            <person name="Nybo J.L."/>
            <person name="Vesth T.C."/>
            <person name="Theobald S."/>
            <person name="Frisvad J.C."/>
            <person name="Larsen T.O."/>
            <person name="Kjaerboelling I."/>
            <person name="Rothschild-Mancinelli K."/>
            <person name="Lyhne E.K."/>
            <person name="Kogle M.E."/>
            <person name="Barry K."/>
            <person name="Clum A."/>
            <person name="Na H."/>
            <person name="Ledsgaard L."/>
            <person name="Lin J."/>
            <person name="Lipzen A."/>
            <person name="Kuo A."/>
            <person name="Riley R."/>
            <person name="Mondo S."/>
            <person name="Labutti K."/>
            <person name="Haridas S."/>
            <person name="Pangalinan J."/>
            <person name="Salamov A.A."/>
            <person name="Simmons B.A."/>
            <person name="Magnuson J.K."/>
            <person name="Chen J."/>
            <person name="Drula E."/>
            <person name="Henrissat B."/>
            <person name="Wiebenga A."/>
            <person name="Lubbers R.J."/>
            <person name="Gomes A.C."/>
            <person name="Makela M.R."/>
            <person name="Stajich J."/>
            <person name="Grigoriev I.V."/>
            <person name="Mortensen U.H."/>
            <person name="De Vries R.P."/>
            <person name="Baker S.E."/>
            <person name="Andersen M.R."/>
        </authorList>
    </citation>
    <scope>NUCLEOTIDE SEQUENCE [LARGE SCALE GENOMIC DNA]</scope>
    <source>
        <strain evidence="1 2">CBS 123904</strain>
    </source>
</reference>
<evidence type="ECO:0008006" key="3">
    <source>
        <dbReference type="Google" id="ProtNLM"/>
    </source>
</evidence>
<dbReference type="Proteomes" id="UP001610446">
    <property type="component" value="Unassembled WGS sequence"/>
</dbReference>
<gene>
    <name evidence="1" type="ORF">BJY01DRAFT_225200</name>
</gene>
<proteinExistence type="predicted"/>